<evidence type="ECO:0000313" key="2">
    <source>
        <dbReference type="EMBL" id="RKR72997.1"/>
    </source>
</evidence>
<protein>
    <submittedName>
        <fullName evidence="2">Uncharacterized protein</fullName>
    </submittedName>
</protein>
<dbReference type="Proteomes" id="UP000280008">
    <property type="component" value="Unassembled WGS sequence"/>
</dbReference>
<dbReference type="RefSeq" id="WP_121367916.1">
    <property type="nucleotide sequence ID" value="NZ_RBKS01000001.1"/>
</dbReference>
<accession>A0A495IAF6</accession>
<keyword evidence="3" id="KW-1185">Reference proteome</keyword>
<evidence type="ECO:0000256" key="1">
    <source>
        <dbReference type="SAM" id="Phobius"/>
    </source>
</evidence>
<comment type="caution">
    <text evidence="2">The sequence shown here is derived from an EMBL/GenBank/DDBJ whole genome shotgun (WGS) entry which is preliminary data.</text>
</comment>
<name>A0A495IAF6_9MICO</name>
<gene>
    <name evidence="2" type="ORF">C8E83_0079</name>
</gene>
<evidence type="ECO:0000313" key="3">
    <source>
        <dbReference type="Proteomes" id="UP000280008"/>
    </source>
</evidence>
<dbReference type="EMBL" id="RBKS01000001">
    <property type="protein sequence ID" value="RKR72997.1"/>
    <property type="molecule type" value="Genomic_DNA"/>
</dbReference>
<keyword evidence="1" id="KW-0812">Transmembrane</keyword>
<feature type="transmembrane region" description="Helical" evidence="1">
    <location>
        <begin position="44"/>
        <end position="65"/>
    </location>
</feature>
<keyword evidence="1" id="KW-0472">Membrane</keyword>
<organism evidence="2 3">
    <name type="scientific">Frondihabitans australicus</name>
    <dbReference type="NCBI Taxonomy" id="386892"/>
    <lineage>
        <taxon>Bacteria</taxon>
        <taxon>Bacillati</taxon>
        <taxon>Actinomycetota</taxon>
        <taxon>Actinomycetes</taxon>
        <taxon>Micrococcales</taxon>
        <taxon>Microbacteriaceae</taxon>
        <taxon>Frondihabitans</taxon>
    </lineage>
</organism>
<dbReference type="AlphaFoldDB" id="A0A495IAF6"/>
<sequence length="67" mass="7525">MEILIIALLAVAIIAVVALQAVTRHRRLSRREAEGQTTLPRSTWIVFCVMAAFLVFAVFVFPTLVRK</sequence>
<keyword evidence="1" id="KW-1133">Transmembrane helix</keyword>
<proteinExistence type="predicted"/>
<reference evidence="2 3" key="1">
    <citation type="submission" date="2018-10" db="EMBL/GenBank/DDBJ databases">
        <title>Sequencing the genomes of 1000 actinobacteria strains.</title>
        <authorList>
            <person name="Klenk H.-P."/>
        </authorList>
    </citation>
    <scope>NUCLEOTIDE SEQUENCE [LARGE SCALE GENOMIC DNA]</scope>
    <source>
        <strain evidence="2 3">DSM 17894</strain>
    </source>
</reference>